<protein>
    <submittedName>
        <fullName evidence="4">AraC-like DNA-binding protein</fullName>
    </submittedName>
</protein>
<keyword evidence="1" id="KW-0238">DNA-binding</keyword>
<evidence type="ECO:0000313" key="4">
    <source>
        <dbReference type="EMBL" id="TWI01228.1"/>
    </source>
</evidence>
<evidence type="ECO:0000256" key="1">
    <source>
        <dbReference type="ARBA" id="ARBA00023125"/>
    </source>
</evidence>
<keyword evidence="2" id="KW-1133">Transmembrane helix</keyword>
<evidence type="ECO:0000313" key="5">
    <source>
        <dbReference type="Proteomes" id="UP000317519"/>
    </source>
</evidence>
<dbReference type="SUPFAM" id="SSF48452">
    <property type="entry name" value="TPR-like"/>
    <property type="match status" value="1"/>
</dbReference>
<dbReference type="InterPro" id="IPR018060">
    <property type="entry name" value="HTH_AraC"/>
</dbReference>
<dbReference type="SMART" id="SM00342">
    <property type="entry name" value="HTH_ARAC"/>
    <property type="match status" value="1"/>
</dbReference>
<reference evidence="4 5" key="1">
    <citation type="journal article" date="2015" name="Stand. Genomic Sci.">
        <title>Genomic Encyclopedia of Bacterial and Archaeal Type Strains, Phase III: the genomes of soil and plant-associated and newly described type strains.</title>
        <authorList>
            <person name="Whitman W.B."/>
            <person name="Woyke T."/>
            <person name="Klenk H.P."/>
            <person name="Zhou Y."/>
            <person name="Lilburn T.G."/>
            <person name="Beck B.J."/>
            <person name="De Vos P."/>
            <person name="Vandamme P."/>
            <person name="Eisen J.A."/>
            <person name="Garrity G."/>
            <person name="Hugenholtz P."/>
            <person name="Kyrpides N.C."/>
        </authorList>
    </citation>
    <scope>NUCLEOTIDE SEQUENCE [LARGE SCALE GENOMIC DNA]</scope>
    <source>
        <strain evidence="4 5">CGMCC 1.6847</strain>
    </source>
</reference>
<dbReference type="PROSITE" id="PS01124">
    <property type="entry name" value="HTH_ARAC_FAMILY_2"/>
    <property type="match status" value="1"/>
</dbReference>
<dbReference type="EMBL" id="VLKO01000003">
    <property type="protein sequence ID" value="TWI01228.1"/>
    <property type="molecule type" value="Genomic_DNA"/>
</dbReference>
<sequence>MTNQQFLKIVLLVLFPFLLWSQTSKPIQKSDSYEDLKQEFTSQKSDHHKKRFILEIISNSYSKKNLLNLSRGFYLLSTLYKGNKAIQYLDSSITYSINQNDYNFPALSYSRKAYELRMQFKYSKALDNYFKAEKYAKVNNEDLNFYIKRSIGVLRSEELGEVEEALLLYRECLNYIRKKDISSEKYSSDYHNLLFVLADAHKSLKNLDSASFYNRLGYKESTKSNDKFYIPYFILNEGANEMFKKNYKASLDSINKALPQIILDKNYGNILASYFYLGKSYAGMSNEKKAIQNFIKVDSMYLLNKRITPEFISGYSYLVEYYKKIGDKENQLKFLNKFMSIDSILQKNYKQLNKVLVKEYDTPHLIAEKVALIQSLEKRQSTSYIWIVVLVVGVACLIGYQFYLKKQLQNRFEAIFHSALPIEENSIILETQLTTSDAKESQVQQSLSDEIILELLEKLTVFENDKGFIENTISIQKLALQLNTNTKYLSKVINEQKGKTFVQYINELRVNEAVSQLQAQPVLQNYTIASLASEFGFNSAEAFSAAFYKKYKIKPSFFIKELSKTRAS</sequence>
<evidence type="ECO:0000259" key="3">
    <source>
        <dbReference type="PROSITE" id="PS01124"/>
    </source>
</evidence>
<keyword evidence="2" id="KW-0472">Membrane</keyword>
<organism evidence="4 5">
    <name type="scientific">Flavobacterium tiangeerense</name>
    <dbReference type="NCBI Taxonomy" id="459471"/>
    <lineage>
        <taxon>Bacteria</taxon>
        <taxon>Pseudomonadati</taxon>
        <taxon>Bacteroidota</taxon>
        <taxon>Flavobacteriia</taxon>
        <taxon>Flavobacteriales</taxon>
        <taxon>Flavobacteriaceae</taxon>
        <taxon>Flavobacterium</taxon>
    </lineage>
</organism>
<gene>
    <name evidence="4" type="ORF">IQ05_00800</name>
</gene>
<keyword evidence="5" id="KW-1185">Reference proteome</keyword>
<dbReference type="PANTHER" id="PTHR43280:SF29">
    <property type="entry name" value="ARAC-FAMILY TRANSCRIPTIONAL REGULATOR"/>
    <property type="match status" value="1"/>
</dbReference>
<dbReference type="Gene3D" id="1.25.40.10">
    <property type="entry name" value="Tetratricopeptide repeat domain"/>
    <property type="match status" value="1"/>
</dbReference>
<dbReference type="Pfam" id="PF12833">
    <property type="entry name" value="HTH_18"/>
    <property type="match status" value="1"/>
</dbReference>
<evidence type="ECO:0000256" key="2">
    <source>
        <dbReference type="SAM" id="Phobius"/>
    </source>
</evidence>
<proteinExistence type="predicted"/>
<feature type="transmembrane region" description="Helical" evidence="2">
    <location>
        <begin position="384"/>
        <end position="403"/>
    </location>
</feature>
<dbReference type="Proteomes" id="UP000317519">
    <property type="component" value="Unassembled WGS sequence"/>
</dbReference>
<dbReference type="Gene3D" id="1.10.10.60">
    <property type="entry name" value="Homeodomain-like"/>
    <property type="match status" value="2"/>
</dbReference>
<keyword evidence="2" id="KW-0812">Transmembrane</keyword>
<feature type="domain" description="HTH araC/xylS-type" evidence="3">
    <location>
        <begin position="469"/>
        <end position="561"/>
    </location>
</feature>
<name>A0ABY3FL91_9FLAO</name>
<accession>A0ABY3FL91</accession>
<comment type="caution">
    <text evidence="4">The sequence shown here is derived from an EMBL/GenBank/DDBJ whole genome shotgun (WGS) entry which is preliminary data.</text>
</comment>
<dbReference type="RefSeq" id="WP_144889993.1">
    <property type="nucleotide sequence ID" value="NZ_VLKO01000003.1"/>
</dbReference>
<dbReference type="InterPro" id="IPR011990">
    <property type="entry name" value="TPR-like_helical_dom_sf"/>
</dbReference>
<dbReference type="PANTHER" id="PTHR43280">
    <property type="entry name" value="ARAC-FAMILY TRANSCRIPTIONAL REGULATOR"/>
    <property type="match status" value="1"/>
</dbReference>